<evidence type="ECO:0000313" key="1">
    <source>
        <dbReference type="EMBL" id="RZO75126.1"/>
    </source>
</evidence>
<comment type="caution">
    <text evidence="1">The sequence shown here is derived from an EMBL/GenBank/DDBJ whole genome shotgun (WGS) entry which is preliminary data.</text>
</comment>
<accession>A0A520RY00</accession>
<dbReference type="InterPro" id="IPR017143">
    <property type="entry name" value="UCP037225"/>
</dbReference>
<dbReference type="InterPro" id="IPR025990">
    <property type="entry name" value="zinc_ribbon_bacterial"/>
</dbReference>
<dbReference type="EMBL" id="SHAG01000047">
    <property type="protein sequence ID" value="RZO75126.1"/>
    <property type="molecule type" value="Genomic_DNA"/>
</dbReference>
<proteinExistence type="predicted"/>
<name>A0A520RY00_9GAMM</name>
<gene>
    <name evidence="1" type="ORF">EVA68_07710</name>
</gene>
<dbReference type="AlphaFoldDB" id="A0A520RY00"/>
<reference evidence="1 2" key="1">
    <citation type="submission" date="2019-02" db="EMBL/GenBank/DDBJ databases">
        <title>Prokaryotic population dynamics and viral predation in marine succession experiment using metagenomics: the confinement effect.</title>
        <authorList>
            <person name="Haro-Moreno J.M."/>
            <person name="Rodriguez-Valera F."/>
            <person name="Lopez-Perez M."/>
        </authorList>
    </citation>
    <scope>NUCLEOTIDE SEQUENCE [LARGE SCALE GENOMIC DNA]</scope>
    <source>
        <strain evidence="1">MED-G157</strain>
    </source>
</reference>
<evidence type="ECO:0000313" key="2">
    <source>
        <dbReference type="Proteomes" id="UP000316199"/>
    </source>
</evidence>
<sequence length="68" mass="7746">MNELLERKVQCPYCGELLVVLIDPSIQNQEYVEDCQVCCRPILFDVSIIIEGQDWDGDIDITVSQENG</sequence>
<protein>
    <submittedName>
        <fullName evidence="1">CPXCG motif-containing cysteine-rich protein</fullName>
    </submittedName>
</protein>
<dbReference type="PIRSF" id="PIRSF037225">
    <property type="entry name" value="UCP037225"/>
    <property type="match status" value="1"/>
</dbReference>
<dbReference type="Pfam" id="PF14255">
    <property type="entry name" value="Zn_ribbon_21"/>
    <property type="match status" value="1"/>
</dbReference>
<organism evidence="1 2">
    <name type="scientific">OM182 bacterium</name>
    <dbReference type="NCBI Taxonomy" id="2510334"/>
    <lineage>
        <taxon>Bacteria</taxon>
        <taxon>Pseudomonadati</taxon>
        <taxon>Pseudomonadota</taxon>
        <taxon>Gammaproteobacteria</taxon>
        <taxon>OMG group</taxon>
        <taxon>OM182 clade</taxon>
    </lineage>
</organism>
<dbReference type="Proteomes" id="UP000316199">
    <property type="component" value="Unassembled WGS sequence"/>
</dbReference>